<dbReference type="Pfam" id="PF00856">
    <property type="entry name" value="SET"/>
    <property type="match status" value="1"/>
</dbReference>
<evidence type="ECO:0000256" key="1">
    <source>
        <dbReference type="ARBA" id="ARBA00004123"/>
    </source>
</evidence>
<dbReference type="Gene3D" id="3.30.420.10">
    <property type="entry name" value="Ribonuclease H-like superfamily/Ribonuclease H"/>
    <property type="match status" value="1"/>
</dbReference>
<dbReference type="InterPro" id="IPR046341">
    <property type="entry name" value="SET_dom_sf"/>
</dbReference>
<dbReference type="PANTHER" id="PTHR46165">
    <property type="entry name" value="SET AND MYND DOMAIN-CONTAINING PROTEIN 4"/>
    <property type="match status" value="1"/>
</dbReference>
<keyword evidence="10" id="KW-0539">Nucleus</keyword>
<feature type="domain" description="SET" evidence="17">
    <location>
        <begin position="378"/>
        <end position="728"/>
    </location>
</feature>
<evidence type="ECO:0000259" key="17">
    <source>
        <dbReference type="PROSITE" id="PS50280"/>
    </source>
</evidence>
<dbReference type="GO" id="GO:0042826">
    <property type="term" value="F:histone deacetylase binding"/>
    <property type="evidence" value="ECO:0007669"/>
    <property type="project" value="TreeGrafter"/>
</dbReference>
<dbReference type="GO" id="GO:0003676">
    <property type="term" value="F:nucleic acid binding"/>
    <property type="evidence" value="ECO:0007669"/>
    <property type="project" value="InterPro"/>
</dbReference>
<dbReference type="PANTHER" id="PTHR46165:SF2">
    <property type="entry name" value="SET AND MYND DOMAIN-CONTAINING PROTEIN 4"/>
    <property type="match status" value="1"/>
</dbReference>
<keyword evidence="3" id="KW-0963">Cytoplasm</keyword>
<dbReference type="Pfam" id="PF09004">
    <property type="entry name" value="ALKBH8_N"/>
    <property type="match status" value="1"/>
</dbReference>
<evidence type="ECO:0000313" key="19">
    <source>
        <dbReference type="EMBL" id="KAK3521948.1"/>
    </source>
</evidence>
<dbReference type="GO" id="GO:0016706">
    <property type="term" value="F:2-oxoglutarate-dependent dioxygenase activity"/>
    <property type="evidence" value="ECO:0007669"/>
    <property type="project" value="InterPro"/>
</dbReference>
<dbReference type="InterPro" id="IPR015095">
    <property type="entry name" value="AlkB_hom8_N"/>
</dbReference>
<evidence type="ECO:0000256" key="8">
    <source>
        <dbReference type="ARBA" id="ARBA00022771"/>
    </source>
</evidence>
<evidence type="ECO:0000256" key="10">
    <source>
        <dbReference type="ARBA" id="ARBA00023242"/>
    </source>
</evidence>
<evidence type="ECO:0000256" key="5">
    <source>
        <dbReference type="ARBA" id="ARBA00022679"/>
    </source>
</evidence>
<organism evidence="19 20">
    <name type="scientific">Hemibagrus guttatus</name>
    <dbReference type="NCBI Taxonomy" id="175788"/>
    <lineage>
        <taxon>Eukaryota</taxon>
        <taxon>Metazoa</taxon>
        <taxon>Chordata</taxon>
        <taxon>Craniata</taxon>
        <taxon>Vertebrata</taxon>
        <taxon>Euteleostomi</taxon>
        <taxon>Actinopterygii</taxon>
        <taxon>Neopterygii</taxon>
        <taxon>Teleostei</taxon>
        <taxon>Ostariophysi</taxon>
        <taxon>Siluriformes</taxon>
        <taxon>Bagridae</taxon>
        <taxon>Hemibagrus</taxon>
    </lineage>
</organism>
<comment type="caution">
    <text evidence="19">The sequence shown here is derived from an EMBL/GenBank/DDBJ whole genome shotgun (WGS) entry which is preliminary data.</text>
</comment>
<evidence type="ECO:0000256" key="3">
    <source>
        <dbReference type="ARBA" id="ARBA00022490"/>
    </source>
</evidence>
<dbReference type="EMBL" id="JAUCMX010000015">
    <property type="protein sequence ID" value="KAK3521948.1"/>
    <property type="molecule type" value="Genomic_DNA"/>
</dbReference>
<dbReference type="SUPFAM" id="SSF48452">
    <property type="entry name" value="TPR-like"/>
    <property type="match status" value="1"/>
</dbReference>
<dbReference type="InterPro" id="IPR002893">
    <property type="entry name" value="Znf_MYND"/>
</dbReference>
<gene>
    <name evidence="19" type="ORF">QTP70_020049</name>
</gene>
<keyword evidence="8 15" id="KW-0863">Zinc-finger</keyword>
<evidence type="ECO:0000256" key="4">
    <source>
        <dbReference type="ARBA" id="ARBA00022603"/>
    </source>
</evidence>
<dbReference type="SUPFAM" id="SSF82199">
    <property type="entry name" value="SET domain"/>
    <property type="match status" value="1"/>
</dbReference>
<dbReference type="SUPFAM" id="SSF56219">
    <property type="entry name" value="DNase I-like"/>
    <property type="match status" value="1"/>
</dbReference>
<evidence type="ECO:0000256" key="16">
    <source>
        <dbReference type="SAM" id="Coils"/>
    </source>
</evidence>
<keyword evidence="7" id="KW-0479">Metal-binding</keyword>
<dbReference type="Gene3D" id="2.170.270.10">
    <property type="entry name" value="SET domain"/>
    <property type="match status" value="1"/>
</dbReference>
<dbReference type="InterPro" id="IPR044421">
    <property type="entry name" value="SMYD4_SET"/>
</dbReference>
<evidence type="ECO:0000256" key="12">
    <source>
        <dbReference type="ARBA" id="ARBA00093423"/>
    </source>
</evidence>
<feature type="coiled-coil region" evidence="16">
    <location>
        <begin position="1242"/>
        <end position="1269"/>
    </location>
</feature>
<comment type="catalytic activity">
    <reaction evidence="11">
        <text>L-lysyl-[protein] + S-adenosyl-L-methionine = N(6)-methyl-L-lysyl-[protein] + S-adenosyl-L-homocysteine + H(+)</text>
        <dbReference type="Rhea" id="RHEA:51736"/>
        <dbReference type="Rhea" id="RHEA-COMP:9752"/>
        <dbReference type="Rhea" id="RHEA-COMP:13053"/>
        <dbReference type="ChEBI" id="CHEBI:15378"/>
        <dbReference type="ChEBI" id="CHEBI:29969"/>
        <dbReference type="ChEBI" id="CHEBI:57856"/>
        <dbReference type="ChEBI" id="CHEBI:59789"/>
        <dbReference type="ChEBI" id="CHEBI:61929"/>
    </reaction>
</comment>
<dbReference type="GO" id="GO:0008168">
    <property type="term" value="F:methyltransferase activity"/>
    <property type="evidence" value="ECO:0007669"/>
    <property type="project" value="UniProtKB-KW"/>
</dbReference>
<dbReference type="GO" id="GO:0005737">
    <property type="term" value="C:cytoplasm"/>
    <property type="evidence" value="ECO:0007669"/>
    <property type="project" value="UniProtKB-SubCell"/>
</dbReference>
<evidence type="ECO:0000256" key="9">
    <source>
        <dbReference type="ARBA" id="ARBA00022833"/>
    </source>
</evidence>
<accession>A0AAE0QJ55</accession>
<dbReference type="Gene3D" id="3.60.10.10">
    <property type="entry name" value="Endonuclease/exonuclease/phosphatase"/>
    <property type="match status" value="2"/>
</dbReference>
<feature type="domain" description="MYND-type" evidence="18">
    <location>
        <begin position="437"/>
        <end position="476"/>
    </location>
</feature>
<evidence type="ECO:0000256" key="15">
    <source>
        <dbReference type="PROSITE-ProRule" id="PRU00134"/>
    </source>
</evidence>
<dbReference type="PROSITE" id="PS50280">
    <property type="entry name" value="SET"/>
    <property type="match status" value="1"/>
</dbReference>
<dbReference type="GO" id="GO:0032259">
    <property type="term" value="P:methylation"/>
    <property type="evidence" value="ECO:0007669"/>
    <property type="project" value="UniProtKB-KW"/>
</dbReference>
<keyword evidence="16" id="KW-0175">Coiled coil</keyword>
<dbReference type="SUPFAM" id="SSF144232">
    <property type="entry name" value="HIT/MYND zinc finger-like"/>
    <property type="match status" value="1"/>
</dbReference>
<name>A0AAE0QJ55_9TELE</name>
<comment type="function">
    <text evidence="12">Protein-lysine N-methyltransferase. Monomethylates PRMT5, modulating its transcriptional activity. May also act as a histone methyltransferase. Plays a critical role in cardiac development. Acts as a key epigenetic regulator of gene expression during cardiac development via its dual activities as a methyltransferase and negative regulator of HDAC1.</text>
</comment>
<keyword evidence="6" id="KW-0949">S-adenosyl-L-methionine</keyword>
<keyword evidence="4" id="KW-0489">Methyltransferase</keyword>
<dbReference type="InterPro" id="IPR011990">
    <property type="entry name" value="TPR-like_helical_dom_sf"/>
</dbReference>
<protein>
    <recommendedName>
        <fullName evidence="13">Protein-lysine N-methyltransferase SMYD4</fullName>
    </recommendedName>
    <alternativeName>
        <fullName evidence="14">SET and MYND domain-containing protein 4</fullName>
    </alternativeName>
</protein>
<dbReference type="GO" id="GO:0005634">
    <property type="term" value="C:nucleus"/>
    <property type="evidence" value="ECO:0007669"/>
    <property type="project" value="UniProtKB-SubCell"/>
</dbReference>
<evidence type="ECO:0000313" key="20">
    <source>
        <dbReference type="Proteomes" id="UP001274896"/>
    </source>
</evidence>
<sequence>MHIFALIGLRPEDLETLSRICEMCPVKKSSEFAARFREKGNVSFKEKDYASAALCYTQPYSETLNKIHQLDVLTYDCAAMHSSNHIVKFADDTTVVGLISKNDDSAYREELLKFTDDTTVIGLIQDGDESAYRQEIEQLAAWCSRNNLELNTLKTVEMIMDFRRNTPALPPLTIMNSTVPTVESFRFLGTTISQDLKWDTHINATIKKAQQRLHFLRQLRKFNLPQELLIQFYSAIIESVLCTSITVWFGSATKSDIRRLQRTVRTAERIIGAPLPTLQELHTSRGVCHAEKNTEQLSLCYANRSAALFHLGLYTKCLEDIQRAFDEGYPRRLQSKLVDRKTQCTSLVKKQKCIKASPSKHQTPQTNENKCGNTNVSSAVSVHFTTEKERHLLATENMSAGEVVIEDEAFSFVLIPVNGQYKKSGEANIFTTGPQHCHHCLCENCNTVPCRGCSYAQYCGQRCEKEAWHQYHCWECSVGSELLTLGVFAHLALRVALKAGLKEVQRARESFNLIYEVPKTTFVSSKMSGNGKLCSSGETSESLGLVSDLNVNAINCSKSSDHSSCYHGKSYLGIYSLLPHVGKHDPNLRFLLAFTIAALIQRLPLEAPPCHDQEEGSMCWGSEKSLLGYTALRHMMQLRCNAQAVTAIKVKEDTSLPVQSSKEFRIATAMFPVLSLLNHSCQPNTSISFGVGLSSSGSSNPVYFSGVTVTVRACRDISAGQELLHCYGKGRELADMMERRKVDILCVQETRWKGSKARSIGAGFKLFYYGVDSKRNGVGVVLKEEFVRNVQEVKRVSDRVMSLKLGIEGVMLNVVSGYAPQVIGADFNGQVNTGDEEVMGKFGVKERNLEGQMVVDFAKRMDMAVVNTYFQKREEHRVTYKSGGRRTQVDYILCRRGNLKEISDCKVVVGESVARQHRMVVCRMTLMVCKKKRSKIEKKTKWWKLKKEECCEEFRQKLRQALGGQVVLPDDWETTAEVIRETGRKVMGVPSGRRKEDEETWWRNEEVQDSIQRKRLAKKKWDMDRTEENRQEYKELQHRVKREVSKAKQKAYDELYTRLDTREGEKDLYRLGRQRDRDGKDVQQVRVIKDRDGRVLTSEESVQRRWKEYFEELMNEENEREKRVEGVNSVEQKVHKIRKDEVRKALKRMKSGKAVGPDDIPVEVWKCPHCSRMEVEKRQCLLLRQYFFHCKCEACKLELADRSRRLPLTFNGLKCEKCGSLLKMSVDVHECSQLSCDHHILNTELQRRMQILQNHLDQALELMENHQINGALSILQKASNLADSILMKTHPLQGELADAMARAYATMGLWRQAASHLKSSIAAICSKYGKDSVELGRQQFKLAQLHFNGARRVPLLKPVYVRAHLKFAREHLDDPEEDWENVIWSDETKIELFGKNSTCCVWRRKNAELYPKNTIPTVKHGGGNIMLWGCFSAKGPGRLIRVKERMIGAMYREILSKNLLPSARALKMKRGWVFQHDNDPKHTTLATKEWLRKKHFKVLEWPSQSPDLNPIENLWRELKIRVAQQQPQNITALEEICKEEWAKLPATVCKNLVATYRKRLTSVIANKGYITKY</sequence>
<dbReference type="InterPro" id="IPR001214">
    <property type="entry name" value="SET_dom"/>
</dbReference>
<dbReference type="GO" id="GO:0007507">
    <property type="term" value="P:heart development"/>
    <property type="evidence" value="ECO:0007669"/>
    <property type="project" value="TreeGrafter"/>
</dbReference>
<dbReference type="Proteomes" id="UP001274896">
    <property type="component" value="Unassembled WGS sequence"/>
</dbReference>
<evidence type="ECO:0000256" key="13">
    <source>
        <dbReference type="ARBA" id="ARBA00093635"/>
    </source>
</evidence>
<reference evidence="19" key="1">
    <citation type="submission" date="2023-06" db="EMBL/GenBank/DDBJ databases">
        <title>Male Hemibagrus guttatus genome.</title>
        <authorList>
            <person name="Bian C."/>
        </authorList>
    </citation>
    <scope>NUCLEOTIDE SEQUENCE</scope>
    <source>
        <strain evidence="19">Male_cb2023</strain>
        <tissue evidence="19">Muscle</tissue>
    </source>
</reference>
<keyword evidence="9" id="KW-0862">Zinc</keyword>
<keyword evidence="20" id="KW-1185">Reference proteome</keyword>
<dbReference type="InterPro" id="IPR038717">
    <property type="entry name" value="Tc1-like_DDE_dom"/>
</dbReference>
<comment type="subcellular location">
    <subcellularLocation>
        <location evidence="2">Cytoplasm</location>
    </subcellularLocation>
    <subcellularLocation>
        <location evidence="1">Nucleus</location>
    </subcellularLocation>
</comment>
<evidence type="ECO:0000259" key="18">
    <source>
        <dbReference type="PROSITE" id="PS50865"/>
    </source>
</evidence>
<dbReference type="CDD" id="cd10536">
    <property type="entry name" value="SET_SMYD4"/>
    <property type="match status" value="1"/>
</dbReference>
<dbReference type="Pfam" id="PF13358">
    <property type="entry name" value="DDE_3"/>
    <property type="match status" value="1"/>
</dbReference>
<evidence type="ECO:0000256" key="2">
    <source>
        <dbReference type="ARBA" id="ARBA00004496"/>
    </source>
</evidence>
<evidence type="ECO:0000256" key="14">
    <source>
        <dbReference type="ARBA" id="ARBA00093680"/>
    </source>
</evidence>
<evidence type="ECO:0000256" key="7">
    <source>
        <dbReference type="ARBA" id="ARBA00022723"/>
    </source>
</evidence>
<proteinExistence type="predicted"/>
<dbReference type="InterPro" id="IPR036397">
    <property type="entry name" value="RNaseH_sf"/>
</dbReference>
<feature type="coiled-coil region" evidence="16">
    <location>
        <begin position="1016"/>
        <end position="1050"/>
    </location>
</feature>
<dbReference type="InterPro" id="IPR052097">
    <property type="entry name" value="SET-MYND_domain_protein"/>
</dbReference>
<dbReference type="GO" id="GO:0008270">
    <property type="term" value="F:zinc ion binding"/>
    <property type="evidence" value="ECO:0007669"/>
    <property type="project" value="UniProtKB-KW"/>
</dbReference>
<keyword evidence="5" id="KW-0808">Transferase</keyword>
<dbReference type="InterPro" id="IPR036691">
    <property type="entry name" value="Endo/exonu/phosph_ase_sf"/>
</dbReference>
<dbReference type="PROSITE" id="PS50865">
    <property type="entry name" value="ZF_MYND_2"/>
    <property type="match status" value="1"/>
</dbReference>
<evidence type="ECO:0000256" key="6">
    <source>
        <dbReference type="ARBA" id="ARBA00022691"/>
    </source>
</evidence>
<evidence type="ECO:0000256" key="11">
    <source>
        <dbReference type="ARBA" id="ARBA00048985"/>
    </source>
</evidence>